<comment type="caution">
    <text evidence="1">The sequence shown here is derived from an EMBL/GenBank/DDBJ whole genome shotgun (WGS) entry which is preliminary data.</text>
</comment>
<name>A0ACB7IPP8_PLECO</name>
<organism evidence="1 2">
    <name type="scientific">Pleurotus cornucopiae</name>
    <name type="common">Cornucopia mushroom</name>
    <dbReference type="NCBI Taxonomy" id="5321"/>
    <lineage>
        <taxon>Eukaryota</taxon>
        <taxon>Fungi</taxon>
        <taxon>Dikarya</taxon>
        <taxon>Basidiomycota</taxon>
        <taxon>Agaricomycotina</taxon>
        <taxon>Agaricomycetes</taxon>
        <taxon>Agaricomycetidae</taxon>
        <taxon>Agaricales</taxon>
        <taxon>Pleurotineae</taxon>
        <taxon>Pleurotaceae</taxon>
        <taxon>Pleurotus</taxon>
    </lineage>
</organism>
<proteinExistence type="predicted"/>
<evidence type="ECO:0000313" key="1">
    <source>
        <dbReference type="EMBL" id="KAG9219459.1"/>
    </source>
</evidence>
<keyword evidence="2" id="KW-1185">Reference proteome</keyword>
<accession>A0ACB7IPP8</accession>
<dbReference type="EMBL" id="WQMT02000009">
    <property type="protein sequence ID" value="KAG9219459.1"/>
    <property type="molecule type" value="Genomic_DNA"/>
</dbReference>
<evidence type="ECO:0000313" key="2">
    <source>
        <dbReference type="Proteomes" id="UP000824881"/>
    </source>
</evidence>
<gene>
    <name evidence="1" type="ORF">CCMSSC00406_0005353</name>
</gene>
<reference evidence="1 2" key="1">
    <citation type="journal article" date="2021" name="Appl. Environ. Microbiol.">
        <title>Genetic linkage and physical mapping for an oyster mushroom Pleurotus cornucopiae and QTL analysis for the trait cap color.</title>
        <authorList>
            <person name="Zhang Y."/>
            <person name="Gao W."/>
            <person name="Sonnenberg A."/>
            <person name="Chen Q."/>
            <person name="Zhang J."/>
            <person name="Huang C."/>
        </authorList>
    </citation>
    <scope>NUCLEOTIDE SEQUENCE [LARGE SCALE GENOMIC DNA]</scope>
    <source>
        <strain evidence="1">CCMSSC00406</strain>
    </source>
</reference>
<dbReference type="Proteomes" id="UP000824881">
    <property type="component" value="Unassembled WGS sequence"/>
</dbReference>
<sequence>MDLLTDWAPTLALVFGGCCSNAITLEQVTSAAPTAGSVITLLQFVFITLHGLPSHLKWTPHGPRLKPRVIGLPPYIAQVFLFYSISLINNAAFAYKIPMAVHIIFRSGGLIVSMLMGWLISGKRYTPIQVFSVILVSLGVILTTLSASPASQKVTASEASADLRTYLTGIALLSAALLLSGFLGLVQEWTYARHFNKPSAGKGGKTNSSETWKEAMFYLHFLSLPMFIFLRNDLSAQFTAIHSLAQKSPLVPLVPLVPFSSLTPVIPSIYLSLAINTVTQVICVAGVNSLTTRVNALTVTLILVVRKAVSLIISVLGAQLIHSHSGGKVMNVDGVKMWSGALLVMLGTIGYSVGSRKTKAKADKDKSD</sequence>
<protein>
    <submittedName>
        <fullName evidence="1">Uncharacterized protein</fullName>
    </submittedName>
</protein>